<dbReference type="AlphaFoldDB" id="A0AAN8KIL6"/>
<keyword evidence="4" id="KW-1185">Reference proteome</keyword>
<evidence type="ECO:0000313" key="3">
    <source>
        <dbReference type="EMBL" id="KAK6274319.1"/>
    </source>
</evidence>
<feature type="signal peptide" evidence="2">
    <location>
        <begin position="1"/>
        <end position="22"/>
    </location>
</feature>
<gene>
    <name evidence="3" type="ORF">J4Q44_G00392800</name>
</gene>
<protein>
    <submittedName>
        <fullName evidence="3">Uncharacterized protein</fullName>
    </submittedName>
</protein>
<feature type="non-terminal residue" evidence="3">
    <location>
        <position position="51"/>
    </location>
</feature>
<accession>A0AAN8KIL6</accession>
<comment type="caution">
    <text evidence="3">The sequence shown here is derived from an EMBL/GenBank/DDBJ whole genome shotgun (WGS) entry which is preliminary data.</text>
</comment>
<evidence type="ECO:0000256" key="2">
    <source>
        <dbReference type="SAM" id="SignalP"/>
    </source>
</evidence>
<feature type="compositionally biased region" description="Polar residues" evidence="1">
    <location>
        <begin position="38"/>
        <end position="51"/>
    </location>
</feature>
<evidence type="ECO:0000313" key="4">
    <source>
        <dbReference type="Proteomes" id="UP001356427"/>
    </source>
</evidence>
<evidence type="ECO:0000256" key="1">
    <source>
        <dbReference type="SAM" id="MobiDB-lite"/>
    </source>
</evidence>
<name>A0AAN8KIL6_9TELE</name>
<dbReference type="EMBL" id="JAGTTL010002142">
    <property type="protein sequence ID" value="KAK6274319.1"/>
    <property type="molecule type" value="Genomic_DNA"/>
</dbReference>
<organism evidence="3 4">
    <name type="scientific">Coregonus suidteri</name>
    <dbReference type="NCBI Taxonomy" id="861788"/>
    <lineage>
        <taxon>Eukaryota</taxon>
        <taxon>Metazoa</taxon>
        <taxon>Chordata</taxon>
        <taxon>Craniata</taxon>
        <taxon>Vertebrata</taxon>
        <taxon>Euteleostomi</taxon>
        <taxon>Actinopterygii</taxon>
        <taxon>Neopterygii</taxon>
        <taxon>Teleostei</taxon>
        <taxon>Protacanthopterygii</taxon>
        <taxon>Salmoniformes</taxon>
        <taxon>Salmonidae</taxon>
        <taxon>Coregoninae</taxon>
        <taxon>Coregonus</taxon>
    </lineage>
</organism>
<keyword evidence="2" id="KW-0732">Signal</keyword>
<proteinExistence type="predicted"/>
<feature type="compositionally biased region" description="Basic and acidic residues" evidence="1">
    <location>
        <begin position="20"/>
        <end position="32"/>
    </location>
</feature>
<reference evidence="3 4" key="1">
    <citation type="submission" date="2021-04" db="EMBL/GenBank/DDBJ databases">
        <authorList>
            <person name="De Guttry C."/>
            <person name="Zahm M."/>
            <person name="Klopp C."/>
            <person name="Cabau C."/>
            <person name="Louis A."/>
            <person name="Berthelot C."/>
            <person name="Parey E."/>
            <person name="Roest Crollius H."/>
            <person name="Montfort J."/>
            <person name="Robinson-Rechavi M."/>
            <person name="Bucao C."/>
            <person name="Bouchez O."/>
            <person name="Gislard M."/>
            <person name="Lluch J."/>
            <person name="Milhes M."/>
            <person name="Lampietro C."/>
            <person name="Lopez Roques C."/>
            <person name="Donnadieu C."/>
            <person name="Braasch I."/>
            <person name="Desvignes T."/>
            <person name="Postlethwait J."/>
            <person name="Bobe J."/>
            <person name="Wedekind C."/>
            <person name="Guiguen Y."/>
        </authorList>
    </citation>
    <scope>NUCLEOTIDE SEQUENCE [LARGE SCALE GENOMIC DNA]</scope>
    <source>
        <strain evidence="3">Cs_M1</strain>
        <tissue evidence="3">Blood</tissue>
    </source>
</reference>
<dbReference type="Proteomes" id="UP001356427">
    <property type="component" value="Unassembled WGS sequence"/>
</dbReference>
<sequence>MERASLLLPLVILLMQSRERQCSSESEKEGVMRHTHSPHSCSDNSVTHTHK</sequence>
<feature type="region of interest" description="Disordered" evidence="1">
    <location>
        <begin position="20"/>
        <end position="51"/>
    </location>
</feature>
<feature type="chain" id="PRO_5042827739" evidence="2">
    <location>
        <begin position="23"/>
        <end position="51"/>
    </location>
</feature>